<dbReference type="Pfam" id="PF01844">
    <property type="entry name" value="HNH"/>
    <property type="match status" value="1"/>
</dbReference>
<evidence type="ECO:0000256" key="2">
    <source>
        <dbReference type="SAM" id="MobiDB-lite"/>
    </source>
</evidence>
<dbReference type="EMBL" id="JAVREJ010000003">
    <property type="protein sequence ID" value="MDT0349171.1"/>
    <property type="molecule type" value="Genomic_DNA"/>
</dbReference>
<dbReference type="RefSeq" id="WP_311555152.1">
    <property type="nucleotide sequence ID" value="NZ_JAVREJ010000003.1"/>
</dbReference>
<comment type="similarity">
    <text evidence="1">Belongs to the Rv1128c/1148c/1588c/1702c/1945/3466 family.</text>
</comment>
<evidence type="ECO:0000256" key="1">
    <source>
        <dbReference type="ARBA" id="ARBA00023450"/>
    </source>
</evidence>
<dbReference type="Pfam" id="PF02720">
    <property type="entry name" value="DUF222"/>
    <property type="match status" value="1"/>
</dbReference>
<dbReference type="InterPro" id="IPR003615">
    <property type="entry name" value="HNH_nuc"/>
</dbReference>
<gene>
    <name evidence="4" type="ORF">RM445_06495</name>
</gene>
<evidence type="ECO:0000313" key="5">
    <source>
        <dbReference type="Proteomes" id="UP001183202"/>
    </source>
</evidence>
<protein>
    <submittedName>
        <fullName evidence="4">DUF222 domain-containing protein</fullName>
    </submittedName>
</protein>
<sequence>MTESPSAAAQRLLVQAAEALGEVMESGSDVELVALLSTCETVVRRLDRATVDAVAALERRGVFAERGYTSVSAALSDLLGWERLEARRRVVAAEQVTPRVGLDGVVLPARLPATAAVFAGGRASLRHVETIARVLGSDAAARLSPQQWTGAEAQLAAKAGLYTPSELQAWGAALVEALDQDGAEPDDRSPSGVNELHLTGLPSGGGRIKGRFDDAAMFDAIAAVVDATARPLTGDDDRTVGQRQAEALADVCGYVLDHAPTAVLPESGGRRPHLTDGLRRAVAARDRGCAHPGCGRPGSWCEVHHIVPWEHGGPTRLDNLVMLCRVHHRQIHSTDWTVRIRDGLPEFIPPKWIDPEQHPRRRALPHLVGAA</sequence>
<dbReference type="Gene3D" id="1.10.30.50">
    <property type="match status" value="1"/>
</dbReference>
<dbReference type="CDD" id="cd00085">
    <property type="entry name" value="HNHc"/>
    <property type="match status" value="1"/>
</dbReference>
<evidence type="ECO:0000313" key="4">
    <source>
        <dbReference type="EMBL" id="MDT0349171.1"/>
    </source>
</evidence>
<reference evidence="5" key="1">
    <citation type="submission" date="2023-07" db="EMBL/GenBank/DDBJ databases">
        <title>30 novel species of actinomycetes from the DSMZ collection.</title>
        <authorList>
            <person name="Nouioui I."/>
        </authorList>
    </citation>
    <scope>NUCLEOTIDE SEQUENCE [LARGE SCALE GENOMIC DNA]</scope>
    <source>
        <strain evidence="5">DSM 45834</strain>
    </source>
</reference>
<comment type="caution">
    <text evidence="4">The sequence shown here is derived from an EMBL/GenBank/DDBJ whole genome shotgun (WGS) entry which is preliminary data.</text>
</comment>
<dbReference type="InterPro" id="IPR003870">
    <property type="entry name" value="DUF222"/>
</dbReference>
<feature type="domain" description="HNH nuclease" evidence="3">
    <location>
        <begin position="277"/>
        <end position="329"/>
    </location>
</feature>
<feature type="region of interest" description="Disordered" evidence="2">
    <location>
        <begin position="181"/>
        <end position="200"/>
    </location>
</feature>
<proteinExistence type="inferred from homology"/>
<evidence type="ECO:0000259" key="3">
    <source>
        <dbReference type="SMART" id="SM00507"/>
    </source>
</evidence>
<organism evidence="4 5">
    <name type="scientific">Pseudonocardia charpentierae</name>
    <dbReference type="NCBI Taxonomy" id="3075545"/>
    <lineage>
        <taxon>Bacteria</taxon>
        <taxon>Bacillati</taxon>
        <taxon>Actinomycetota</taxon>
        <taxon>Actinomycetes</taxon>
        <taxon>Pseudonocardiales</taxon>
        <taxon>Pseudonocardiaceae</taxon>
        <taxon>Pseudonocardia</taxon>
    </lineage>
</organism>
<dbReference type="Proteomes" id="UP001183202">
    <property type="component" value="Unassembled WGS sequence"/>
</dbReference>
<dbReference type="SMART" id="SM00507">
    <property type="entry name" value="HNHc"/>
    <property type="match status" value="1"/>
</dbReference>
<keyword evidence="5" id="KW-1185">Reference proteome</keyword>
<accession>A0ABU2N633</accession>
<dbReference type="InterPro" id="IPR002711">
    <property type="entry name" value="HNH"/>
</dbReference>
<name>A0ABU2N633_9PSEU</name>